<evidence type="ECO:0000259" key="2">
    <source>
        <dbReference type="Pfam" id="PF04909"/>
    </source>
</evidence>
<gene>
    <name evidence="3" type="ORF">DC346_05260</name>
</gene>
<dbReference type="Pfam" id="PF04909">
    <property type="entry name" value="Amidohydro_2"/>
    <property type="match status" value="1"/>
</dbReference>
<evidence type="ECO:0000313" key="3">
    <source>
        <dbReference type="EMBL" id="RBA48805.1"/>
    </source>
</evidence>
<dbReference type="RefSeq" id="WP_042892037.1">
    <property type="nucleotide sequence ID" value="NZ_BBOS01000024.1"/>
</dbReference>
<dbReference type="GO" id="GO:0016787">
    <property type="term" value="F:hydrolase activity"/>
    <property type="evidence" value="ECO:0007669"/>
    <property type="project" value="UniProtKB-KW"/>
</dbReference>
<dbReference type="InterPro" id="IPR032466">
    <property type="entry name" value="Metal_Hydrolase"/>
</dbReference>
<accession>A0A365PL76</accession>
<dbReference type="SUPFAM" id="SSF51556">
    <property type="entry name" value="Metallo-dependent hydrolases"/>
    <property type="match status" value="1"/>
</dbReference>
<keyword evidence="3" id="KW-0378">Hydrolase</keyword>
<dbReference type="AlphaFoldDB" id="A0A365PL76"/>
<sequence length="357" mass="41028">MNQLNFPILDAHIHQWNPYTTPHSAARLVKAFGKYPKLMDKIVRVVKPKDLIETLGITQYALSPYLPFDYRVDSAGCSIDSVIHVEANWHHQKNFGVVEETKWIHHLPFNQQQLKLAGIVATADPRNKRFLDILKAHQDASPHFCGIRKMAAWYPDDGIHRWCDQPHLYTQKKFLKGFEHLAKMNLSFDAWGYSTQIKEIKSLAQHFPDTKIMVDHLATPVGLFGKVGKRTGRTPAERELIFAKWKEDISELAEQKNVYTKISGLMMPVLGHQFYKQQITANVLQIQDLLSPLIEHAIQSFGTQRIVFASNFPMDKPNTTLKDLIQAYIEMTAPLGEEAQRAIFRSNAETFYQINKH</sequence>
<reference evidence="3 4" key="1">
    <citation type="submission" date="2018-04" db="EMBL/GenBank/DDBJ databases">
        <title>Acinetobacter junii Genome sequencing and assembly.</title>
        <authorList>
            <person name="Su J."/>
            <person name="Rensing C."/>
            <person name="Mazhar H.S."/>
        </authorList>
    </citation>
    <scope>NUCLEOTIDE SEQUENCE [LARGE SCALE GENOMIC DNA]</scope>
    <source>
        <strain evidence="3 4">SC22</strain>
    </source>
</reference>
<proteinExistence type="inferred from homology"/>
<dbReference type="PANTHER" id="PTHR43569">
    <property type="entry name" value="AMIDOHYDROLASE"/>
    <property type="match status" value="1"/>
</dbReference>
<feature type="domain" description="Amidohydrolase-related" evidence="2">
    <location>
        <begin position="10"/>
        <end position="353"/>
    </location>
</feature>
<dbReference type="PANTHER" id="PTHR43569:SF2">
    <property type="entry name" value="AMIDOHYDROLASE-RELATED DOMAIN-CONTAINING PROTEIN"/>
    <property type="match status" value="1"/>
</dbReference>
<comment type="caution">
    <text evidence="3">The sequence shown here is derived from an EMBL/GenBank/DDBJ whole genome shotgun (WGS) entry which is preliminary data.</text>
</comment>
<dbReference type="Gene3D" id="3.20.20.140">
    <property type="entry name" value="Metal-dependent hydrolases"/>
    <property type="match status" value="1"/>
</dbReference>
<organism evidence="3 4">
    <name type="scientific">Acinetobacter junii</name>
    <dbReference type="NCBI Taxonomy" id="40215"/>
    <lineage>
        <taxon>Bacteria</taxon>
        <taxon>Pseudomonadati</taxon>
        <taxon>Pseudomonadota</taxon>
        <taxon>Gammaproteobacteria</taxon>
        <taxon>Moraxellales</taxon>
        <taxon>Moraxellaceae</taxon>
        <taxon>Acinetobacter</taxon>
    </lineage>
</organism>
<dbReference type="InterPro" id="IPR006680">
    <property type="entry name" value="Amidohydro-rel"/>
</dbReference>
<comment type="similarity">
    <text evidence="1">Belongs to the metallo-dependent hydrolases superfamily.</text>
</comment>
<evidence type="ECO:0000313" key="4">
    <source>
        <dbReference type="Proteomes" id="UP000253688"/>
    </source>
</evidence>
<name>A0A365PL76_ACIJU</name>
<evidence type="ECO:0000256" key="1">
    <source>
        <dbReference type="ARBA" id="ARBA00038310"/>
    </source>
</evidence>
<dbReference type="InterPro" id="IPR052350">
    <property type="entry name" value="Metallo-dep_Lactonases"/>
</dbReference>
<protein>
    <submittedName>
        <fullName evidence="3">Amidohydrolase</fullName>
    </submittedName>
</protein>
<dbReference type="EMBL" id="QEWH01000027">
    <property type="protein sequence ID" value="RBA48805.1"/>
    <property type="molecule type" value="Genomic_DNA"/>
</dbReference>
<dbReference type="Proteomes" id="UP000253688">
    <property type="component" value="Unassembled WGS sequence"/>
</dbReference>